<organism evidence="1 2">
    <name type="scientific">Nocardiopsis exhalans</name>
    <dbReference type="NCBI Taxonomy" id="163604"/>
    <lineage>
        <taxon>Bacteria</taxon>
        <taxon>Bacillati</taxon>
        <taxon>Actinomycetota</taxon>
        <taxon>Actinomycetes</taxon>
        <taxon>Streptosporangiales</taxon>
        <taxon>Nocardiopsidaceae</taxon>
        <taxon>Nocardiopsis</taxon>
    </lineage>
</organism>
<dbReference type="RefSeq" id="WP_254420602.1">
    <property type="nucleotide sequence ID" value="NZ_BAAAJB010000058.1"/>
</dbReference>
<dbReference type="EMBL" id="CP099837">
    <property type="protein sequence ID" value="USY21763.1"/>
    <property type="molecule type" value="Genomic_DNA"/>
</dbReference>
<protein>
    <submittedName>
        <fullName evidence="1">Uncharacterized protein</fullName>
    </submittedName>
</protein>
<dbReference type="Proteomes" id="UP001055940">
    <property type="component" value="Chromosome"/>
</dbReference>
<keyword evidence="2" id="KW-1185">Reference proteome</keyword>
<gene>
    <name evidence="1" type="ORF">NE857_09230</name>
</gene>
<sequence length="98" mass="10517">MDIAAHLSQETGYAGAWDIAVEVTGLRGTVTSAAAGNPMFTSVGVFNKDTYSEAVRVSSIEMEKPGWVTEHLVGSLLRTFRTDELYAGLLSDEDFSLG</sequence>
<proteinExistence type="predicted"/>
<name>A0ABY5DFC0_9ACTN</name>
<evidence type="ECO:0000313" key="1">
    <source>
        <dbReference type="EMBL" id="USY21763.1"/>
    </source>
</evidence>
<accession>A0ABY5DFC0</accession>
<evidence type="ECO:0000313" key="2">
    <source>
        <dbReference type="Proteomes" id="UP001055940"/>
    </source>
</evidence>
<reference evidence="1" key="1">
    <citation type="submission" date="2022-06" db="EMBL/GenBank/DDBJ databases">
        <authorList>
            <person name="Ping M."/>
        </authorList>
    </citation>
    <scope>NUCLEOTIDE SEQUENCE</scope>
    <source>
        <strain evidence="1">JCM11759T</strain>
    </source>
</reference>